<comment type="caution">
    <text evidence="1">The sequence shown here is derived from an EMBL/GenBank/DDBJ whole genome shotgun (WGS) entry which is preliminary data.</text>
</comment>
<organism evidence="1 2">
    <name type="scientific">Clostridium sporogenes</name>
    <dbReference type="NCBI Taxonomy" id="1509"/>
    <lineage>
        <taxon>Bacteria</taxon>
        <taxon>Bacillati</taxon>
        <taxon>Bacillota</taxon>
        <taxon>Clostridia</taxon>
        <taxon>Eubacteriales</taxon>
        <taxon>Clostridiaceae</taxon>
        <taxon>Clostridium</taxon>
    </lineage>
</organism>
<evidence type="ECO:0000313" key="2">
    <source>
        <dbReference type="Proteomes" id="UP001182303"/>
    </source>
</evidence>
<name>A0AAE4JTZ1_CLOSG</name>
<dbReference type="RefSeq" id="WP_310944477.1">
    <property type="nucleotide sequence ID" value="NZ_JARUIS010000035.1"/>
</dbReference>
<proteinExistence type="predicted"/>
<reference evidence="1" key="1">
    <citation type="submission" date="2023-04" db="EMBL/GenBank/DDBJ databases">
        <title>Assessment of the microbiological origin of a defect in Grana Padano cheese.</title>
        <authorList>
            <person name="Zago M."/>
            <person name="Rossetti L."/>
            <person name="Bonvini B."/>
            <person name="Carminati D."/>
            <person name="Giraffa G."/>
        </authorList>
    </citation>
    <scope>NUCLEOTIDE SEQUENCE</scope>
    <source>
        <strain evidence="1">4990</strain>
    </source>
</reference>
<sequence length="121" mass="14137">MANMNRGRIGKNIYEQLERKGLLRDIKVLRIGKNAFEEKLGELYICTIRGYYYKNNSNIIATSMEGLEINNLYNDKLLVIYNDISSKIKKDDYFILDGTKYEIVDTGNIQNIIFDMILNRV</sequence>
<evidence type="ECO:0000313" key="1">
    <source>
        <dbReference type="EMBL" id="MDS1005125.1"/>
    </source>
</evidence>
<accession>A0AAE4JTZ1</accession>
<protein>
    <submittedName>
        <fullName evidence="1">Uncharacterized protein</fullName>
    </submittedName>
</protein>
<dbReference type="EMBL" id="JARUIS010000035">
    <property type="protein sequence ID" value="MDS1005125.1"/>
    <property type="molecule type" value="Genomic_DNA"/>
</dbReference>
<dbReference type="AlphaFoldDB" id="A0AAE4JTZ1"/>
<gene>
    <name evidence="1" type="ORF">P9J83_16750</name>
</gene>
<dbReference type="Proteomes" id="UP001182303">
    <property type="component" value="Unassembled WGS sequence"/>
</dbReference>